<evidence type="ECO:0000313" key="6">
    <source>
        <dbReference type="EMBL" id="KOM49789.1"/>
    </source>
</evidence>
<dbReference type="Gene3D" id="3.20.20.140">
    <property type="entry name" value="Metal-dependent hydrolases"/>
    <property type="match status" value="2"/>
</dbReference>
<sequence length="1073" mass="119110">MGYFDLNIPYPQPSLTNKVAEQSNRTRLAVKAMELGYTGIAYNRTIKGVMSDQHRCSIAPLTLSSLLNVLPSLSLSANLHRSILGVPLSTPFRQYTRLTVCVDSATQAQALNSGNPILKTYDLIAVKPFNQTAFDLACQTMEVDIISIDFSAKLPFRLKQPMVKVAMQRGVCFEVTYSGLFADIQKRRQLISSAKLLMDWTRGHNIVFSSAAPTVNELRGPCDVANLLSLFGLSKERANAAISKNCRILLANSLRKKRFYKESIRVEVLSTDATSQSKEDRYQELLQWDPISSGEGDILLNDVHKSSLVSCKASKTEKAIDFTSVVNNLPSNGFEIRNILPANNVLPACLGNKVNSPPVTQKLDQSATIPNSFTEQSNILETCREQDENSLSDDITNSYSLSRDDIFEKNMHNGVSDAVNFMEINIPIAIDATFADDKINFLPVVRKINQSTPVPNNLTGQPDKLDVCPEQGKISLLGLVIGCSVAAFAAEFWTSCAAPTVNELRGPCDVANLLSLFGLSKERANAAISKNCRILLANSLRKKRFYKESIRVEVLSTDATSQSKEDRYQELLQWDPISSGEGDILLNDVHKSSLVSCKASKTEKAIDFTSVVNNLPSNGFEIRNILPANNVLPACLGNKVNSPPVTQKLDQSATIPNSFTEQSNILETCREQDENSLSDDITNSYSLSRDDIFEKNMHNGVSDAVNFMEINIPIAIDATFADDKINFLPVVRKINQSTPVPNNLTGQPDKLDVCPEQGKISQSQKQNEEFLEKNIHSGTTKAFNSMEMDISTNATKLKQRSSTDSNVGLVLVETKAFDSESNLSISSSTLNPLKPHENHKLSGSSQEAHDIVHEVEIFDNIIPAPICDKHYSDKSSDINLNEVGKIHAALPNEDLKTSISDTSMEEGKQFVKRHETIEQEKQEIKSYDEMEMGDNFKAASHLSPDVVMKDKEFGEVITESDQLAPVHRVLGALKLKRRTHRGLPLFPFKRLLNPTAFKRKVKKSKSRTKLKVFIEAGMIPQLVFIGWISSSFWSALAIVLVTAVEVTCWDPALYYQEDAMKWFQVKYEDVILS</sequence>
<name>A0A0L9V503_PHAAN</name>
<dbReference type="GO" id="GO:0008033">
    <property type="term" value="P:tRNA processing"/>
    <property type="evidence" value="ECO:0007669"/>
    <property type="project" value="UniProtKB-KW"/>
</dbReference>
<dbReference type="InterPro" id="IPR002738">
    <property type="entry name" value="RNase_P_p30"/>
</dbReference>
<dbReference type="AlphaFoldDB" id="A0A0L9V503"/>
<reference evidence="7" key="1">
    <citation type="journal article" date="2015" name="Proc. Natl. Acad. Sci. U.S.A.">
        <title>Genome sequencing of adzuki bean (Vigna angularis) provides insight into high starch and low fat accumulation and domestication.</title>
        <authorList>
            <person name="Yang K."/>
            <person name="Tian Z."/>
            <person name="Chen C."/>
            <person name="Luo L."/>
            <person name="Zhao B."/>
            <person name="Wang Z."/>
            <person name="Yu L."/>
            <person name="Li Y."/>
            <person name="Sun Y."/>
            <person name="Li W."/>
            <person name="Chen Y."/>
            <person name="Li Y."/>
            <person name="Zhang Y."/>
            <person name="Ai D."/>
            <person name="Zhao J."/>
            <person name="Shang C."/>
            <person name="Ma Y."/>
            <person name="Wu B."/>
            <person name="Wang M."/>
            <person name="Gao L."/>
            <person name="Sun D."/>
            <person name="Zhang P."/>
            <person name="Guo F."/>
            <person name="Wang W."/>
            <person name="Li Y."/>
            <person name="Wang J."/>
            <person name="Varshney R.K."/>
            <person name="Wang J."/>
            <person name="Ling H.Q."/>
            <person name="Wan P."/>
        </authorList>
    </citation>
    <scope>NUCLEOTIDE SEQUENCE</scope>
    <source>
        <strain evidence="7">cv. Jingnong 6</strain>
    </source>
</reference>
<evidence type="ECO:0000256" key="1">
    <source>
        <dbReference type="ARBA" id="ARBA00004123"/>
    </source>
</evidence>
<gene>
    <name evidence="6" type="ORF">LR48_Vigan08g061600</name>
</gene>
<dbReference type="EMBL" id="CM003378">
    <property type="protein sequence ID" value="KOM49789.1"/>
    <property type="molecule type" value="Genomic_DNA"/>
</dbReference>
<dbReference type="FunFam" id="3.20.20.140:FF:000044">
    <property type="entry name" value="Polymerase/histidinol phosphatase-like protein"/>
    <property type="match status" value="1"/>
</dbReference>
<protein>
    <submittedName>
        <fullName evidence="6">Uncharacterized protein</fullName>
    </submittedName>
</protein>
<dbReference type="GO" id="GO:0005655">
    <property type="term" value="C:nucleolar ribonuclease P complex"/>
    <property type="evidence" value="ECO:0007669"/>
    <property type="project" value="TreeGrafter"/>
</dbReference>
<dbReference type="Gramene" id="KOM49789">
    <property type="protein sequence ID" value="KOM49789"/>
    <property type="gene ID" value="LR48_Vigan08g061600"/>
</dbReference>
<dbReference type="PANTHER" id="PTHR13031:SF0">
    <property type="entry name" value="RIBONUCLEASE P PROTEIN SUBUNIT P30"/>
    <property type="match status" value="1"/>
</dbReference>
<keyword evidence="4" id="KW-0378">Hydrolase</keyword>
<keyword evidence="3" id="KW-0819">tRNA processing</keyword>
<comment type="subcellular location">
    <subcellularLocation>
        <location evidence="1">Nucleus</location>
    </subcellularLocation>
</comment>
<dbReference type="SUPFAM" id="SSF89550">
    <property type="entry name" value="PHP domain-like"/>
    <property type="match status" value="1"/>
</dbReference>
<evidence type="ECO:0000313" key="7">
    <source>
        <dbReference type="Proteomes" id="UP000053144"/>
    </source>
</evidence>
<dbReference type="Pfam" id="PF01876">
    <property type="entry name" value="RNase_P_p30"/>
    <property type="match status" value="1"/>
</dbReference>
<organism evidence="6 7">
    <name type="scientific">Phaseolus angularis</name>
    <name type="common">Azuki bean</name>
    <name type="synonym">Vigna angularis</name>
    <dbReference type="NCBI Taxonomy" id="3914"/>
    <lineage>
        <taxon>Eukaryota</taxon>
        <taxon>Viridiplantae</taxon>
        <taxon>Streptophyta</taxon>
        <taxon>Embryophyta</taxon>
        <taxon>Tracheophyta</taxon>
        <taxon>Spermatophyta</taxon>
        <taxon>Magnoliopsida</taxon>
        <taxon>eudicotyledons</taxon>
        <taxon>Gunneridae</taxon>
        <taxon>Pentapetalae</taxon>
        <taxon>rosids</taxon>
        <taxon>fabids</taxon>
        <taxon>Fabales</taxon>
        <taxon>Fabaceae</taxon>
        <taxon>Papilionoideae</taxon>
        <taxon>50 kb inversion clade</taxon>
        <taxon>NPAAA clade</taxon>
        <taxon>indigoferoid/millettioid clade</taxon>
        <taxon>Phaseoleae</taxon>
        <taxon>Vigna</taxon>
    </lineage>
</organism>
<dbReference type="GO" id="GO:0003723">
    <property type="term" value="F:RNA binding"/>
    <property type="evidence" value="ECO:0007669"/>
    <property type="project" value="TreeGrafter"/>
</dbReference>
<accession>A0A0L9V503</accession>
<dbReference type="Proteomes" id="UP000053144">
    <property type="component" value="Chromosome 8"/>
</dbReference>
<dbReference type="STRING" id="3914.A0A0L9V503"/>
<dbReference type="OMA" id="LLMDWTR"/>
<dbReference type="GO" id="GO:0016787">
    <property type="term" value="F:hydrolase activity"/>
    <property type="evidence" value="ECO:0007669"/>
    <property type="project" value="UniProtKB-KW"/>
</dbReference>
<evidence type="ECO:0000256" key="4">
    <source>
        <dbReference type="ARBA" id="ARBA00022801"/>
    </source>
</evidence>
<evidence type="ECO:0000256" key="2">
    <source>
        <dbReference type="ARBA" id="ARBA00007331"/>
    </source>
</evidence>
<comment type="similarity">
    <text evidence="2">Belongs to the eukaryotic/archaeal RNase P protein component 3 family.</text>
</comment>
<dbReference type="PANTHER" id="PTHR13031">
    <property type="entry name" value="RIBONUCLEASE P SUBUNIT P30"/>
    <property type="match status" value="1"/>
</dbReference>
<proteinExistence type="inferred from homology"/>
<keyword evidence="5" id="KW-0539">Nucleus</keyword>
<evidence type="ECO:0000256" key="5">
    <source>
        <dbReference type="ARBA" id="ARBA00023242"/>
    </source>
</evidence>
<dbReference type="InterPro" id="IPR016195">
    <property type="entry name" value="Pol/histidinol_Pase-like"/>
</dbReference>
<evidence type="ECO:0000256" key="3">
    <source>
        <dbReference type="ARBA" id="ARBA00022694"/>
    </source>
</evidence>